<accession>A0A840I320</accession>
<dbReference type="Proteomes" id="UP000563524">
    <property type="component" value="Unassembled WGS sequence"/>
</dbReference>
<sequence>MILLLSAIGFLAAQDAPQPGMAGFEEQFAVDVMAAPLNDSPLSAGPGAYRFRTEFDGEILGLNVGRIFLTVAISDEGYEVAYRMEQRGIARFFDDGEAEAHAAGLFAPRGTAIMASYYYNHDYDDPDDQQRVELYRAPGATRLRLWADPTYTFHQSVTEELALGAVDPMGALVALGFPETPEDVSPCERTVRVYDGRRRFDLFFRPAGEDTLKGDANEYGGPLSKCRMTMQKVAGYRPKDRAEVEGEVTVYLAPVPDAIRTPTFAYMPVRVTAKRGIFKAKLEAEDPAIETPDGEVIDLSAR</sequence>
<organism evidence="1 2">
    <name type="scientific">Parvularcula dongshanensis</name>
    <dbReference type="NCBI Taxonomy" id="1173995"/>
    <lineage>
        <taxon>Bacteria</taxon>
        <taxon>Pseudomonadati</taxon>
        <taxon>Pseudomonadota</taxon>
        <taxon>Alphaproteobacteria</taxon>
        <taxon>Parvularculales</taxon>
        <taxon>Parvularculaceae</taxon>
        <taxon>Parvularcula</taxon>
    </lineage>
</organism>
<keyword evidence="2" id="KW-1185">Reference proteome</keyword>
<dbReference type="EMBL" id="JACHOB010000003">
    <property type="protein sequence ID" value="MBB4659239.1"/>
    <property type="molecule type" value="Genomic_DNA"/>
</dbReference>
<name>A0A840I320_9PROT</name>
<dbReference type="Pfam" id="PF11306">
    <property type="entry name" value="DUF3108"/>
    <property type="match status" value="1"/>
</dbReference>
<dbReference type="InterPro" id="IPR021457">
    <property type="entry name" value="DUF3108"/>
</dbReference>
<evidence type="ECO:0008006" key="3">
    <source>
        <dbReference type="Google" id="ProtNLM"/>
    </source>
</evidence>
<proteinExistence type="predicted"/>
<evidence type="ECO:0000313" key="2">
    <source>
        <dbReference type="Proteomes" id="UP000563524"/>
    </source>
</evidence>
<reference evidence="1 2" key="1">
    <citation type="submission" date="2020-08" db="EMBL/GenBank/DDBJ databases">
        <title>Genomic Encyclopedia of Type Strains, Phase IV (KMG-IV): sequencing the most valuable type-strain genomes for metagenomic binning, comparative biology and taxonomic classification.</title>
        <authorList>
            <person name="Goeker M."/>
        </authorList>
    </citation>
    <scope>NUCLEOTIDE SEQUENCE [LARGE SCALE GENOMIC DNA]</scope>
    <source>
        <strain evidence="1 2">DSM 102850</strain>
    </source>
</reference>
<dbReference type="AlphaFoldDB" id="A0A840I320"/>
<dbReference type="RefSeq" id="WP_183817642.1">
    <property type="nucleotide sequence ID" value="NZ_JACHOB010000003.1"/>
</dbReference>
<comment type="caution">
    <text evidence="1">The sequence shown here is derived from an EMBL/GenBank/DDBJ whole genome shotgun (WGS) entry which is preliminary data.</text>
</comment>
<gene>
    <name evidence="1" type="ORF">GGQ59_001764</name>
</gene>
<evidence type="ECO:0000313" key="1">
    <source>
        <dbReference type="EMBL" id="MBB4659239.1"/>
    </source>
</evidence>
<protein>
    <recommendedName>
        <fullName evidence="3">DUF3108 domain-containing protein</fullName>
    </recommendedName>
</protein>